<protein>
    <submittedName>
        <fullName evidence="1">Uncharacterized protein</fullName>
    </submittedName>
</protein>
<evidence type="ECO:0000313" key="1">
    <source>
        <dbReference type="EMBL" id="KAF8775829.1"/>
    </source>
</evidence>
<keyword evidence="2" id="KW-1185">Reference proteome</keyword>
<dbReference type="EMBL" id="JACEFO010000275">
    <property type="protein sequence ID" value="KAF8775829.1"/>
    <property type="molecule type" value="Genomic_DNA"/>
</dbReference>
<reference evidence="1" key="1">
    <citation type="submission" date="2020-07" db="EMBL/GenBank/DDBJ databases">
        <title>Genome sequence and genetic diversity analysis of an under-domesticated orphan crop, white fonio (Digitaria exilis).</title>
        <authorList>
            <person name="Bennetzen J.L."/>
            <person name="Chen S."/>
            <person name="Ma X."/>
            <person name="Wang X."/>
            <person name="Yssel A.E.J."/>
            <person name="Chaluvadi S.R."/>
            <person name="Johnson M."/>
            <person name="Gangashetty P."/>
            <person name="Hamidou F."/>
            <person name="Sanogo M.D."/>
            <person name="Zwaenepoel A."/>
            <person name="Wallace J."/>
            <person name="Van De Peer Y."/>
            <person name="Van Deynze A."/>
        </authorList>
    </citation>
    <scope>NUCLEOTIDE SEQUENCE</scope>
    <source>
        <tissue evidence="1">Leaves</tissue>
    </source>
</reference>
<organism evidence="1 2">
    <name type="scientific">Digitaria exilis</name>
    <dbReference type="NCBI Taxonomy" id="1010633"/>
    <lineage>
        <taxon>Eukaryota</taxon>
        <taxon>Viridiplantae</taxon>
        <taxon>Streptophyta</taxon>
        <taxon>Embryophyta</taxon>
        <taxon>Tracheophyta</taxon>
        <taxon>Spermatophyta</taxon>
        <taxon>Magnoliopsida</taxon>
        <taxon>Liliopsida</taxon>
        <taxon>Poales</taxon>
        <taxon>Poaceae</taxon>
        <taxon>PACMAD clade</taxon>
        <taxon>Panicoideae</taxon>
        <taxon>Panicodae</taxon>
        <taxon>Paniceae</taxon>
        <taxon>Anthephorinae</taxon>
        <taxon>Digitaria</taxon>
    </lineage>
</organism>
<gene>
    <name evidence="1" type="ORF">HU200_004221</name>
</gene>
<sequence>MGIAVGDEGGTAAASDNAPLLMMAARCGDSNELKRLIVQPLEDEIAVVVDHDDDGPPPAAALLLYATGGDSLLHVVAAASDGGEGRVGVASCSRATTMATRPCTAPPRLVIDCLLDLAGGDDHQRQAALVRVQNQCGETALHHANIFPIQKLLGANKSTAYQADEEGLYPIHVAAGAANLVAIDEMLLRRQKEACACSLPVDMRKLNVVKYVCRRTPKKMLMSWMLDAQDDPAAAAALV</sequence>
<name>A0A835FSW8_9POAL</name>
<proteinExistence type="predicted"/>
<dbReference type="Gene3D" id="1.25.40.20">
    <property type="entry name" value="Ankyrin repeat-containing domain"/>
    <property type="match status" value="1"/>
</dbReference>
<comment type="caution">
    <text evidence="1">The sequence shown here is derived from an EMBL/GenBank/DDBJ whole genome shotgun (WGS) entry which is preliminary data.</text>
</comment>
<evidence type="ECO:0000313" key="2">
    <source>
        <dbReference type="Proteomes" id="UP000636709"/>
    </source>
</evidence>
<dbReference type="Proteomes" id="UP000636709">
    <property type="component" value="Unassembled WGS sequence"/>
</dbReference>
<dbReference type="AlphaFoldDB" id="A0A835FSW8"/>
<dbReference type="SUPFAM" id="SSF48403">
    <property type="entry name" value="Ankyrin repeat"/>
    <property type="match status" value="1"/>
</dbReference>
<dbReference type="InterPro" id="IPR036770">
    <property type="entry name" value="Ankyrin_rpt-contain_sf"/>
</dbReference>
<accession>A0A835FSW8</accession>